<protein>
    <submittedName>
        <fullName evidence="2">Uncharacterized protein</fullName>
    </submittedName>
</protein>
<name>A0A6M0CUF0_9FLAO</name>
<dbReference type="EMBL" id="JAABOQ010000010">
    <property type="protein sequence ID" value="NER19127.1"/>
    <property type="molecule type" value="Genomic_DNA"/>
</dbReference>
<keyword evidence="1" id="KW-0812">Transmembrane</keyword>
<keyword evidence="3" id="KW-1185">Reference proteome</keyword>
<evidence type="ECO:0000313" key="3">
    <source>
        <dbReference type="Proteomes" id="UP000474296"/>
    </source>
</evidence>
<proteinExistence type="predicted"/>
<dbReference type="RefSeq" id="WP_164033812.1">
    <property type="nucleotide sequence ID" value="NZ_JAABOQ010000010.1"/>
</dbReference>
<evidence type="ECO:0000256" key="1">
    <source>
        <dbReference type="SAM" id="Phobius"/>
    </source>
</evidence>
<evidence type="ECO:0000313" key="2">
    <source>
        <dbReference type="EMBL" id="NER19127.1"/>
    </source>
</evidence>
<dbReference type="AlphaFoldDB" id="A0A6M0CUF0"/>
<keyword evidence="1" id="KW-0472">Membrane</keyword>
<sequence>MRIFTESQHFKQWFFHLLVLGSLAIMIYAFYAINYTDETISTTEKYIVNSILIVSAIPLLLIYRTKLSTRIDEKGVHYRMFPFHFKMKLIQWNELEVCEIRTYNPLSEYSGWGYRMSFSNSGKALNIAGKKGIQLKYKNGKKLLIGTQLADEAQRTINYYFKKTTS</sequence>
<dbReference type="Proteomes" id="UP000474296">
    <property type="component" value="Unassembled WGS sequence"/>
</dbReference>
<organism evidence="2 3">
    <name type="scientific">Spongiivirga citrea</name>
    <dbReference type="NCBI Taxonomy" id="1481457"/>
    <lineage>
        <taxon>Bacteria</taxon>
        <taxon>Pseudomonadati</taxon>
        <taxon>Bacteroidota</taxon>
        <taxon>Flavobacteriia</taxon>
        <taxon>Flavobacteriales</taxon>
        <taxon>Flavobacteriaceae</taxon>
        <taxon>Spongiivirga</taxon>
    </lineage>
</organism>
<gene>
    <name evidence="2" type="ORF">GWK10_18065</name>
</gene>
<reference evidence="2 3" key="1">
    <citation type="submission" date="2020-01" db="EMBL/GenBank/DDBJ databases">
        <title>Spongiivirga citrea KCTC 32990T.</title>
        <authorList>
            <person name="Wang G."/>
        </authorList>
    </citation>
    <scope>NUCLEOTIDE SEQUENCE [LARGE SCALE GENOMIC DNA]</scope>
    <source>
        <strain evidence="2 3">KCTC 32990</strain>
    </source>
</reference>
<feature type="transmembrane region" description="Helical" evidence="1">
    <location>
        <begin position="46"/>
        <end position="63"/>
    </location>
</feature>
<keyword evidence="1" id="KW-1133">Transmembrane helix</keyword>
<feature type="transmembrane region" description="Helical" evidence="1">
    <location>
        <begin position="12"/>
        <end position="34"/>
    </location>
</feature>
<comment type="caution">
    <text evidence="2">The sequence shown here is derived from an EMBL/GenBank/DDBJ whole genome shotgun (WGS) entry which is preliminary data.</text>
</comment>
<accession>A0A6M0CUF0</accession>